<evidence type="ECO:0000313" key="1">
    <source>
        <dbReference type="EMBL" id="CAB4554939.1"/>
    </source>
</evidence>
<protein>
    <submittedName>
        <fullName evidence="1">Unannotated protein</fullName>
    </submittedName>
</protein>
<dbReference type="GO" id="GO:0003676">
    <property type="term" value="F:nucleic acid binding"/>
    <property type="evidence" value="ECO:0007669"/>
    <property type="project" value="InterPro"/>
</dbReference>
<dbReference type="EMBL" id="CAEZTC010000037">
    <property type="protein sequence ID" value="CAB4554939.1"/>
    <property type="molecule type" value="Genomic_DNA"/>
</dbReference>
<accession>A0A6J6CWZ3</accession>
<dbReference type="InterPro" id="IPR002052">
    <property type="entry name" value="DNA_methylase_N6_adenine_CS"/>
</dbReference>
<sequence>MGALLAASSCDLVLADPPYGFTEWGKLLQHCTASIVVLESNRQIGDVSGFSTIRERRYGRTFVAFLRHEAPSEGTVEAT</sequence>
<dbReference type="PROSITE" id="PS00092">
    <property type="entry name" value="N6_MTASE"/>
    <property type="match status" value="1"/>
</dbReference>
<organism evidence="1">
    <name type="scientific">freshwater metagenome</name>
    <dbReference type="NCBI Taxonomy" id="449393"/>
    <lineage>
        <taxon>unclassified sequences</taxon>
        <taxon>metagenomes</taxon>
        <taxon>ecological metagenomes</taxon>
    </lineage>
</organism>
<dbReference type="InterPro" id="IPR029063">
    <property type="entry name" value="SAM-dependent_MTases_sf"/>
</dbReference>
<proteinExistence type="predicted"/>
<dbReference type="GO" id="GO:0032259">
    <property type="term" value="P:methylation"/>
    <property type="evidence" value="ECO:0007669"/>
    <property type="project" value="InterPro"/>
</dbReference>
<reference evidence="1" key="1">
    <citation type="submission" date="2020-05" db="EMBL/GenBank/DDBJ databases">
        <authorList>
            <person name="Chiriac C."/>
            <person name="Salcher M."/>
            <person name="Ghai R."/>
            <person name="Kavagutti S V."/>
        </authorList>
    </citation>
    <scope>NUCLEOTIDE SEQUENCE</scope>
</reference>
<dbReference type="AlphaFoldDB" id="A0A6J6CWZ3"/>
<name>A0A6J6CWZ3_9ZZZZ</name>
<gene>
    <name evidence="1" type="ORF">UFOPK1572_00432</name>
</gene>
<dbReference type="Gene3D" id="3.40.50.150">
    <property type="entry name" value="Vaccinia Virus protein VP39"/>
    <property type="match status" value="1"/>
</dbReference>
<dbReference type="GO" id="GO:0008168">
    <property type="term" value="F:methyltransferase activity"/>
    <property type="evidence" value="ECO:0007669"/>
    <property type="project" value="InterPro"/>
</dbReference>